<dbReference type="Proteomes" id="UP000470771">
    <property type="component" value="Unassembled WGS sequence"/>
</dbReference>
<dbReference type="EMBL" id="WWNE01000002">
    <property type="protein sequence ID" value="NBG64490.1"/>
    <property type="molecule type" value="Genomic_DNA"/>
</dbReference>
<dbReference type="Gene3D" id="2.160.20.120">
    <property type="match status" value="1"/>
</dbReference>
<reference evidence="2 3" key="1">
    <citation type="submission" date="2019-12" db="EMBL/GenBank/DDBJ databases">
        <authorList>
            <person name="Zhao J."/>
        </authorList>
    </citation>
    <scope>NUCLEOTIDE SEQUENCE [LARGE SCALE GENOMIC DNA]</scope>
    <source>
        <strain evidence="2 3">S-15</strain>
    </source>
</reference>
<dbReference type="RefSeq" id="WP_160630724.1">
    <property type="nucleotide sequence ID" value="NZ_WWNE01000002.1"/>
</dbReference>
<evidence type="ECO:0000313" key="3">
    <source>
        <dbReference type="Proteomes" id="UP000470771"/>
    </source>
</evidence>
<sequence length="237" mass="26294">MSTPIRLTIFSLLLLLFQPLISTPIEDNKFDIEREINVEVFTKLFIYGNVEVFITESPIQKVTIVGPEEVVKDVSYSNEEGELRLVHGNKYDGKNRIQLHIQLQKIDAIFASGAVDIIGEGLFSMENGKLEAIGNSSILMELDAKNIELFSKGYGKIGLAGKANTLNLNIEDKAMVEAVNLFVEYASINTSSSQDVYIDAFRKIDVTISSKGDVICKSKPMINTMNKSGKGKFIYSL</sequence>
<proteinExistence type="predicted"/>
<dbReference type="InterPro" id="IPR021255">
    <property type="entry name" value="DUF2807"/>
</dbReference>
<accession>A0A6N9NH14</accession>
<dbReference type="Pfam" id="PF10988">
    <property type="entry name" value="DUF2807"/>
    <property type="match status" value="1"/>
</dbReference>
<name>A0A6N9NH14_9FLAO</name>
<evidence type="ECO:0000313" key="2">
    <source>
        <dbReference type="EMBL" id="NBG64490.1"/>
    </source>
</evidence>
<organism evidence="2 3">
    <name type="scientific">Acidiluteibacter ferrifornacis</name>
    <dbReference type="NCBI Taxonomy" id="2692424"/>
    <lineage>
        <taxon>Bacteria</taxon>
        <taxon>Pseudomonadati</taxon>
        <taxon>Bacteroidota</taxon>
        <taxon>Flavobacteriia</taxon>
        <taxon>Flavobacteriales</taxon>
        <taxon>Cryomorphaceae</taxon>
        <taxon>Acidiluteibacter</taxon>
    </lineage>
</organism>
<comment type="caution">
    <text evidence="2">The sequence shown here is derived from an EMBL/GenBank/DDBJ whole genome shotgun (WGS) entry which is preliminary data.</text>
</comment>
<keyword evidence="3" id="KW-1185">Reference proteome</keyword>
<evidence type="ECO:0000259" key="1">
    <source>
        <dbReference type="Pfam" id="PF10988"/>
    </source>
</evidence>
<feature type="domain" description="Putative auto-transporter adhesin head GIN" evidence="1">
    <location>
        <begin position="41"/>
        <end position="220"/>
    </location>
</feature>
<protein>
    <recommendedName>
        <fullName evidence="1">Putative auto-transporter adhesin head GIN domain-containing protein</fullName>
    </recommendedName>
</protein>
<dbReference type="AlphaFoldDB" id="A0A6N9NH14"/>
<gene>
    <name evidence="2" type="ORF">GQN54_00080</name>
</gene>